<keyword evidence="1" id="KW-0479">Metal-binding</keyword>
<gene>
    <name evidence="9" type="ORF">BN1708_011851</name>
</gene>
<evidence type="ECO:0000256" key="3">
    <source>
        <dbReference type="ARBA" id="ARBA00023015"/>
    </source>
</evidence>
<sequence length="764" mass="84908">MLPVSNLPQQTAPTAGPSLSPESDGPQKPKRARTSKPKVKTGCHNCKHRRIKCDEKRPACTQCVRSRKECAGYPAPPRSARSHEVLAIAPKPLAAAPAPIASAHHGADIAPRRRQKIRERERQHLTPPQTPLPSINAIAPISIYRPSANLPLAKHEGLYFQLFRTHTANELSGYFDSVFWTRTVLQECHSDNAIRHAVVALGALYKTLEQTSESPPGSPSSNDNLSAFDSAMRHWEVAIRQYSEAINALVHMDNQDQRSNRGRLMASVLLACFDSFVGDHKQAIVQIQNGLGLLEKLRAERRQSFYVGSEEPVEQELITMFTRLAIQAKSYDMAFHFPQPYVIRLTPQPSDSSSSPPSDAGSSPSSLNPSDIPDRFFTLMEARLTYDKLLEKMLRFTETLFSYSQASGANNPMGILPKSLRQYGLSFKGQLDAWAVAFEPILQSRTAPSVTHQEKAGIAVLKMFHIMSQILYLMTFSDNESQFDMFQAQFKTIVDLALEVVGDEERRAAAKRCPNPELCQHRQAYRPDIFGGREYTTHHIKPSFSADLGIVPPLFVVATKCRNAVTRRQAIQLLRSSARREGMWDSELTARIGHWVTAIEEEPDVLAAANGWGVPQPSVPTRHGSLEFGADVPLGPGGNARWDTPQSHRHNSSPGLSRATPGPVPEDKRVMVRAVDFDLRARFARLQVGTRGIVPGAPDMRSRVTQIHWFCGFSRGSKTRRVVEAGVIGPGTKELIDDSWPCLEILMMDWNASQRFDGSRRSAA</sequence>
<dbReference type="STRING" id="100787.A0A0G4L4D6"/>
<evidence type="ECO:0000313" key="9">
    <source>
        <dbReference type="EMBL" id="CRK16859.1"/>
    </source>
</evidence>
<evidence type="ECO:0000256" key="4">
    <source>
        <dbReference type="ARBA" id="ARBA00023125"/>
    </source>
</evidence>
<dbReference type="EMBL" id="CVQH01007891">
    <property type="protein sequence ID" value="CRK16859.1"/>
    <property type="molecule type" value="Genomic_DNA"/>
</dbReference>
<dbReference type="AlphaFoldDB" id="A0A0G4L4D6"/>
<feature type="compositionally biased region" description="Basic residues" evidence="7">
    <location>
        <begin position="28"/>
        <end position="42"/>
    </location>
</feature>
<evidence type="ECO:0000256" key="1">
    <source>
        <dbReference type="ARBA" id="ARBA00022723"/>
    </source>
</evidence>
<evidence type="ECO:0000256" key="6">
    <source>
        <dbReference type="ARBA" id="ARBA00023242"/>
    </source>
</evidence>
<organism evidence="9 10">
    <name type="scientific">Verticillium longisporum</name>
    <name type="common">Verticillium dahliae var. longisporum</name>
    <dbReference type="NCBI Taxonomy" id="100787"/>
    <lineage>
        <taxon>Eukaryota</taxon>
        <taxon>Fungi</taxon>
        <taxon>Dikarya</taxon>
        <taxon>Ascomycota</taxon>
        <taxon>Pezizomycotina</taxon>
        <taxon>Sordariomycetes</taxon>
        <taxon>Hypocreomycetidae</taxon>
        <taxon>Glomerellales</taxon>
        <taxon>Plectosphaerellaceae</taxon>
        <taxon>Verticillium</taxon>
    </lineage>
</organism>
<dbReference type="Proteomes" id="UP000044602">
    <property type="component" value="Unassembled WGS sequence"/>
</dbReference>
<dbReference type="GO" id="GO:0000981">
    <property type="term" value="F:DNA-binding transcription factor activity, RNA polymerase II-specific"/>
    <property type="evidence" value="ECO:0007669"/>
    <property type="project" value="InterPro"/>
</dbReference>
<dbReference type="GO" id="GO:0003677">
    <property type="term" value="F:DNA binding"/>
    <property type="evidence" value="ECO:0007669"/>
    <property type="project" value="UniProtKB-KW"/>
</dbReference>
<evidence type="ECO:0000313" key="10">
    <source>
        <dbReference type="Proteomes" id="UP000044602"/>
    </source>
</evidence>
<dbReference type="InterPro" id="IPR001138">
    <property type="entry name" value="Zn2Cys6_DnaBD"/>
</dbReference>
<dbReference type="SUPFAM" id="SSF57701">
    <property type="entry name" value="Zn2/Cys6 DNA-binding domain"/>
    <property type="match status" value="1"/>
</dbReference>
<keyword evidence="10" id="KW-1185">Reference proteome</keyword>
<keyword evidence="5" id="KW-0804">Transcription</keyword>
<feature type="compositionally biased region" description="Low complexity" evidence="7">
    <location>
        <begin position="347"/>
        <end position="369"/>
    </location>
</feature>
<dbReference type="InterPro" id="IPR021858">
    <property type="entry name" value="Fun_TF"/>
</dbReference>
<accession>A0A0G4L4D6</accession>
<evidence type="ECO:0000256" key="2">
    <source>
        <dbReference type="ARBA" id="ARBA00022833"/>
    </source>
</evidence>
<dbReference type="InterPro" id="IPR052360">
    <property type="entry name" value="Transcr_Regulatory_Proteins"/>
</dbReference>
<dbReference type="SMART" id="SM00066">
    <property type="entry name" value="GAL4"/>
    <property type="match status" value="1"/>
</dbReference>
<dbReference type="Pfam" id="PF11951">
    <property type="entry name" value="Fungal_trans_2"/>
    <property type="match status" value="1"/>
</dbReference>
<dbReference type="PROSITE" id="PS50048">
    <property type="entry name" value="ZN2_CY6_FUNGAL_2"/>
    <property type="match status" value="1"/>
</dbReference>
<dbReference type="PANTHER" id="PTHR36206:SF4">
    <property type="entry name" value="HYPOTHETICAL CONSERVED PROTEIN (EUROFUNG)-RELATED"/>
    <property type="match status" value="1"/>
</dbReference>
<feature type="domain" description="Zn(2)-C6 fungal-type" evidence="8">
    <location>
        <begin position="42"/>
        <end position="70"/>
    </location>
</feature>
<feature type="compositionally biased region" description="Polar residues" evidence="7">
    <location>
        <begin position="1"/>
        <end position="13"/>
    </location>
</feature>
<evidence type="ECO:0000259" key="8">
    <source>
        <dbReference type="PROSITE" id="PS50048"/>
    </source>
</evidence>
<keyword evidence="4" id="KW-0238">DNA-binding</keyword>
<proteinExistence type="predicted"/>
<dbReference type="PANTHER" id="PTHR36206">
    <property type="entry name" value="ASPERCRYPTIN BIOSYNTHESIS CLUSTER-SPECIFIC TRANSCRIPTION REGULATOR ATNN-RELATED"/>
    <property type="match status" value="1"/>
</dbReference>
<feature type="region of interest" description="Disordered" evidence="7">
    <location>
        <begin position="1"/>
        <end position="42"/>
    </location>
</feature>
<dbReference type="InterPro" id="IPR036864">
    <property type="entry name" value="Zn2-C6_fun-type_DNA-bd_sf"/>
</dbReference>
<keyword evidence="3" id="KW-0805">Transcription regulation</keyword>
<dbReference type="Gene3D" id="4.10.240.10">
    <property type="entry name" value="Zn(2)-C6 fungal-type DNA-binding domain"/>
    <property type="match status" value="1"/>
</dbReference>
<keyword evidence="2" id="KW-0862">Zinc</keyword>
<evidence type="ECO:0000256" key="5">
    <source>
        <dbReference type="ARBA" id="ARBA00023163"/>
    </source>
</evidence>
<reference evidence="9 10" key="1">
    <citation type="submission" date="2015-05" db="EMBL/GenBank/DDBJ databases">
        <authorList>
            <person name="Wang D.B."/>
            <person name="Wang M."/>
        </authorList>
    </citation>
    <scope>NUCLEOTIDE SEQUENCE [LARGE SCALE GENOMIC DNA]</scope>
    <source>
        <strain evidence="9">VL1</strain>
    </source>
</reference>
<protein>
    <recommendedName>
        <fullName evidence="8">Zn(2)-C6 fungal-type domain-containing protein</fullName>
    </recommendedName>
</protein>
<dbReference type="GO" id="GO:0008270">
    <property type="term" value="F:zinc ion binding"/>
    <property type="evidence" value="ECO:0007669"/>
    <property type="project" value="InterPro"/>
</dbReference>
<feature type="region of interest" description="Disordered" evidence="7">
    <location>
        <begin position="346"/>
        <end position="369"/>
    </location>
</feature>
<name>A0A0G4L4D6_VERLO</name>
<evidence type="ECO:0000256" key="7">
    <source>
        <dbReference type="SAM" id="MobiDB-lite"/>
    </source>
</evidence>
<dbReference type="Pfam" id="PF00172">
    <property type="entry name" value="Zn_clus"/>
    <property type="match status" value="1"/>
</dbReference>
<dbReference type="PROSITE" id="PS00463">
    <property type="entry name" value="ZN2_CY6_FUNGAL_1"/>
    <property type="match status" value="1"/>
</dbReference>
<dbReference type="CDD" id="cd00067">
    <property type="entry name" value="GAL4"/>
    <property type="match status" value="1"/>
</dbReference>
<keyword evidence="6" id="KW-0539">Nucleus</keyword>
<feature type="region of interest" description="Disordered" evidence="7">
    <location>
        <begin position="632"/>
        <end position="665"/>
    </location>
</feature>